<accession>A0A7Y9I2M3</accession>
<dbReference type="InterPro" id="IPR002563">
    <property type="entry name" value="Flavin_Rdtase-like_dom"/>
</dbReference>
<keyword evidence="2 4" id="KW-0560">Oxidoreductase</keyword>
<gene>
    <name evidence="4" type="ORF">BKA15_000439</name>
</gene>
<dbReference type="PANTHER" id="PTHR30466">
    <property type="entry name" value="FLAVIN REDUCTASE"/>
    <property type="match status" value="1"/>
</dbReference>
<dbReference type="EC" id="1.5.1.-" evidence="4"/>
<dbReference type="SMART" id="SM00903">
    <property type="entry name" value="Flavin_Reduct"/>
    <property type="match status" value="1"/>
</dbReference>
<dbReference type="GO" id="GO:0042602">
    <property type="term" value="F:riboflavin reductase (NADPH) activity"/>
    <property type="evidence" value="ECO:0007669"/>
    <property type="project" value="TreeGrafter"/>
</dbReference>
<dbReference type="RefSeq" id="WP_179747881.1">
    <property type="nucleotide sequence ID" value="NZ_JACCBU010000001.1"/>
</dbReference>
<comment type="caution">
    <text evidence="4">The sequence shown here is derived from an EMBL/GenBank/DDBJ whole genome shotgun (WGS) entry which is preliminary data.</text>
</comment>
<dbReference type="InterPro" id="IPR050268">
    <property type="entry name" value="NADH-dep_flavin_reductase"/>
</dbReference>
<dbReference type="PANTHER" id="PTHR30466:SF11">
    <property type="entry name" value="FLAVIN-DEPENDENT MONOOXYGENASE, REDUCTASE SUBUNIT HSAB"/>
    <property type="match status" value="1"/>
</dbReference>
<evidence type="ECO:0000313" key="5">
    <source>
        <dbReference type="Proteomes" id="UP000569914"/>
    </source>
</evidence>
<protein>
    <submittedName>
        <fullName evidence="4">3-hydroxy-9,10-secoandrosta-1,3,5(10)-triene-9, 17-dione monooxygenase reductase component</fullName>
        <ecNumber evidence="4">1.5.1.-</ecNumber>
    </submittedName>
</protein>
<comment type="similarity">
    <text evidence="1">Belongs to the non-flavoprotein flavin reductase family.</text>
</comment>
<proteinExistence type="inferred from homology"/>
<dbReference type="AlphaFoldDB" id="A0A7Y9I2M3"/>
<feature type="domain" description="Flavin reductase like" evidence="3">
    <location>
        <begin position="17"/>
        <end position="161"/>
    </location>
</feature>
<evidence type="ECO:0000313" key="4">
    <source>
        <dbReference type="EMBL" id="NYE69110.1"/>
    </source>
</evidence>
<name>A0A7Y9I2M3_9ACTN</name>
<dbReference type="EMBL" id="JACCBU010000001">
    <property type="protein sequence ID" value="NYE69110.1"/>
    <property type="molecule type" value="Genomic_DNA"/>
</dbReference>
<dbReference type="Gene3D" id="2.30.110.10">
    <property type="entry name" value="Electron Transport, Fmn-binding Protein, Chain A"/>
    <property type="match status" value="1"/>
</dbReference>
<dbReference type="GO" id="GO:0004497">
    <property type="term" value="F:monooxygenase activity"/>
    <property type="evidence" value="ECO:0007669"/>
    <property type="project" value="UniProtKB-KW"/>
</dbReference>
<keyword evidence="4" id="KW-0503">Monooxygenase</keyword>
<dbReference type="SUPFAM" id="SSF50475">
    <property type="entry name" value="FMN-binding split barrel"/>
    <property type="match status" value="1"/>
</dbReference>
<dbReference type="Pfam" id="PF01613">
    <property type="entry name" value="Flavin_Reduct"/>
    <property type="match status" value="1"/>
</dbReference>
<sequence>MIMSPDPMDQRAYRSALGRYASGLTVITCRTGDRLAGMTCQSFGSVSLDPPLVSVCLGTGTATLAAIEAAGSFCVNVLAGDQQGLSDRFGRPRPDRWLGLPWTPGAAGHPQLPGCLLWLDCTVSALVPAGDHLIVIASVDRLRLGDPAAGPLLYYGGDYRRLGGSPADVRLAG</sequence>
<keyword evidence="5" id="KW-1185">Reference proteome</keyword>
<reference evidence="4 5" key="1">
    <citation type="submission" date="2020-07" db="EMBL/GenBank/DDBJ databases">
        <title>Sequencing the genomes of 1000 actinobacteria strains.</title>
        <authorList>
            <person name="Klenk H.-P."/>
        </authorList>
    </citation>
    <scope>NUCLEOTIDE SEQUENCE [LARGE SCALE GENOMIC DNA]</scope>
    <source>
        <strain evidence="4 5">DSM 22083</strain>
    </source>
</reference>
<evidence type="ECO:0000256" key="2">
    <source>
        <dbReference type="ARBA" id="ARBA00023002"/>
    </source>
</evidence>
<dbReference type="GO" id="GO:0010181">
    <property type="term" value="F:FMN binding"/>
    <property type="evidence" value="ECO:0007669"/>
    <property type="project" value="InterPro"/>
</dbReference>
<evidence type="ECO:0000259" key="3">
    <source>
        <dbReference type="SMART" id="SM00903"/>
    </source>
</evidence>
<dbReference type="Proteomes" id="UP000569914">
    <property type="component" value="Unassembled WGS sequence"/>
</dbReference>
<organism evidence="4 5">
    <name type="scientific">Microlunatus parietis</name>
    <dbReference type="NCBI Taxonomy" id="682979"/>
    <lineage>
        <taxon>Bacteria</taxon>
        <taxon>Bacillati</taxon>
        <taxon>Actinomycetota</taxon>
        <taxon>Actinomycetes</taxon>
        <taxon>Propionibacteriales</taxon>
        <taxon>Propionibacteriaceae</taxon>
        <taxon>Microlunatus</taxon>
    </lineage>
</organism>
<evidence type="ECO:0000256" key="1">
    <source>
        <dbReference type="ARBA" id="ARBA00008898"/>
    </source>
</evidence>
<dbReference type="InterPro" id="IPR012349">
    <property type="entry name" value="Split_barrel_FMN-bd"/>
</dbReference>